<evidence type="ECO:0000259" key="4">
    <source>
        <dbReference type="PROSITE" id="PS50109"/>
    </source>
</evidence>
<dbReference type="Pfam" id="PF02518">
    <property type="entry name" value="HATPase_c"/>
    <property type="match status" value="1"/>
</dbReference>
<dbReference type="FunFam" id="3.30.565.10:FF:000010">
    <property type="entry name" value="Sensor histidine kinase RcsC"/>
    <property type="match status" value="1"/>
</dbReference>
<comment type="caution">
    <text evidence="6">The sequence shown here is derived from an EMBL/GenBank/DDBJ whole genome shotgun (WGS) entry which is preliminary data.</text>
</comment>
<keyword evidence="7" id="KW-1185">Reference proteome</keyword>
<dbReference type="InterPro" id="IPR001789">
    <property type="entry name" value="Sig_transdc_resp-reg_receiver"/>
</dbReference>
<evidence type="ECO:0008006" key="8">
    <source>
        <dbReference type="Google" id="ProtNLM"/>
    </source>
</evidence>
<dbReference type="PROSITE" id="PS50110">
    <property type="entry name" value="RESPONSE_REGULATORY"/>
    <property type="match status" value="1"/>
</dbReference>
<keyword evidence="1 3" id="KW-0597">Phosphoprotein</keyword>
<dbReference type="SUPFAM" id="SSF52172">
    <property type="entry name" value="CheY-like"/>
    <property type="match status" value="1"/>
</dbReference>
<dbReference type="Gene3D" id="3.40.50.2300">
    <property type="match status" value="1"/>
</dbReference>
<dbReference type="CDD" id="cd17546">
    <property type="entry name" value="REC_hyHK_CKI1_RcsC-like"/>
    <property type="match status" value="1"/>
</dbReference>
<feature type="domain" description="Response regulatory" evidence="5">
    <location>
        <begin position="632"/>
        <end position="749"/>
    </location>
</feature>
<evidence type="ECO:0000259" key="5">
    <source>
        <dbReference type="PROSITE" id="PS50110"/>
    </source>
</evidence>
<dbReference type="Pfam" id="PF00072">
    <property type="entry name" value="Response_reg"/>
    <property type="match status" value="1"/>
</dbReference>
<feature type="modified residue" description="4-aspartylphosphate" evidence="3">
    <location>
        <position position="681"/>
    </location>
</feature>
<dbReference type="InterPro" id="IPR004358">
    <property type="entry name" value="Sig_transdc_His_kin-like_C"/>
</dbReference>
<evidence type="ECO:0000256" key="3">
    <source>
        <dbReference type="PROSITE-ProRule" id="PRU00169"/>
    </source>
</evidence>
<evidence type="ECO:0000313" key="7">
    <source>
        <dbReference type="Proteomes" id="UP000541154"/>
    </source>
</evidence>
<dbReference type="InterPro" id="IPR036097">
    <property type="entry name" value="HisK_dim/P_sf"/>
</dbReference>
<evidence type="ECO:0000256" key="1">
    <source>
        <dbReference type="ARBA" id="ARBA00022553"/>
    </source>
</evidence>
<keyword evidence="2" id="KW-0902">Two-component regulatory system</keyword>
<dbReference type="SUPFAM" id="SSF47384">
    <property type="entry name" value="Homodimeric domain of signal transducing histidine kinase"/>
    <property type="match status" value="1"/>
</dbReference>
<dbReference type="PROSITE" id="PS50109">
    <property type="entry name" value="HIS_KIN"/>
    <property type="match status" value="1"/>
</dbReference>
<accession>A0A8H6AEE5</accession>
<dbReference type="CDD" id="cd00082">
    <property type="entry name" value="HisKA"/>
    <property type="match status" value="1"/>
</dbReference>
<dbReference type="InterPro" id="IPR005467">
    <property type="entry name" value="His_kinase_dom"/>
</dbReference>
<reference evidence="6 7" key="1">
    <citation type="submission" date="2019-04" db="EMBL/GenBank/DDBJ databases">
        <title>Aspergillus burnettii sp. nov., novel species from soil in southeast Queensland.</title>
        <authorList>
            <person name="Gilchrist C.L.M."/>
            <person name="Pitt J.I."/>
            <person name="Lange L."/>
            <person name="Lacey H.J."/>
            <person name="Vuong D."/>
            <person name="Midgley D.J."/>
            <person name="Greenfield P."/>
            <person name="Bradbury M."/>
            <person name="Lacey E."/>
            <person name="Busk P.K."/>
            <person name="Pilgaard B."/>
            <person name="Chooi Y.H."/>
            <person name="Piggott A.M."/>
        </authorList>
    </citation>
    <scope>NUCLEOTIDE SEQUENCE [LARGE SCALE GENOMIC DNA]</scope>
    <source>
        <strain evidence="6 7">FRR 5400</strain>
    </source>
</reference>
<evidence type="ECO:0000256" key="2">
    <source>
        <dbReference type="ARBA" id="ARBA00023012"/>
    </source>
</evidence>
<dbReference type="Gene3D" id="1.10.287.130">
    <property type="match status" value="1"/>
</dbReference>
<dbReference type="GO" id="GO:0000155">
    <property type="term" value="F:phosphorelay sensor kinase activity"/>
    <property type="evidence" value="ECO:0007669"/>
    <property type="project" value="InterPro"/>
</dbReference>
<dbReference type="SMART" id="SM00388">
    <property type="entry name" value="HisKA"/>
    <property type="match status" value="1"/>
</dbReference>
<organism evidence="6 7">
    <name type="scientific">Petromyces alliaceus</name>
    <name type="common">Aspergillus alliaceus</name>
    <dbReference type="NCBI Taxonomy" id="209559"/>
    <lineage>
        <taxon>Eukaryota</taxon>
        <taxon>Fungi</taxon>
        <taxon>Dikarya</taxon>
        <taxon>Ascomycota</taxon>
        <taxon>Pezizomycotina</taxon>
        <taxon>Eurotiomycetes</taxon>
        <taxon>Eurotiomycetidae</taxon>
        <taxon>Eurotiales</taxon>
        <taxon>Aspergillaceae</taxon>
        <taxon>Aspergillus</taxon>
        <taxon>Aspergillus subgen. Circumdati</taxon>
    </lineage>
</organism>
<dbReference type="SMART" id="SM00387">
    <property type="entry name" value="HATPase_c"/>
    <property type="match status" value="1"/>
</dbReference>
<dbReference type="InterPro" id="IPR036890">
    <property type="entry name" value="HATPase_C_sf"/>
</dbReference>
<name>A0A8H6AEE5_PETAA</name>
<dbReference type="InterPro" id="IPR003594">
    <property type="entry name" value="HATPase_dom"/>
</dbReference>
<proteinExistence type="predicted"/>
<dbReference type="SMART" id="SM00448">
    <property type="entry name" value="REC"/>
    <property type="match status" value="1"/>
</dbReference>
<dbReference type="EMBL" id="SPNV01000035">
    <property type="protein sequence ID" value="KAF5864373.1"/>
    <property type="molecule type" value="Genomic_DNA"/>
</dbReference>
<dbReference type="SUPFAM" id="SSF55874">
    <property type="entry name" value="ATPase domain of HSP90 chaperone/DNA topoisomerase II/histidine kinase"/>
    <property type="match status" value="1"/>
</dbReference>
<dbReference type="PRINTS" id="PR00344">
    <property type="entry name" value="BCTRLSENSOR"/>
</dbReference>
<feature type="domain" description="Histidine kinase" evidence="4">
    <location>
        <begin position="264"/>
        <end position="489"/>
    </location>
</feature>
<dbReference type="Proteomes" id="UP000541154">
    <property type="component" value="Unassembled WGS sequence"/>
</dbReference>
<dbReference type="AlphaFoldDB" id="A0A8H6AEE5"/>
<dbReference type="PANTHER" id="PTHR45339">
    <property type="entry name" value="HYBRID SIGNAL TRANSDUCTION HISTIDINE KINASE J"/>
    <property type="match status" value="1"/>
</dbReference>
<dbReference type="CDD" id="cd16922">
    <property type="entry name" value="HATPase_EvgS-ArcB-TorS-like"/>
    <property type="match status" value="1"/>
</dbReference>
<dbReference type="Gene3D" id="3.30.565.10">
    <property type="entry name" value="Histidine kinase-like ATPase, C-terminal domain"/>
    <property type="match status" value="1"/>
</dbReference>
<dbReference type="Pfam" id="PF00512">
    <property type="entry name" value="HisKA"/>
    <property type="match status" value="1"/>
</dbReference>
<dbReference type="InterPro" id="IPR011006">
    <property type="entry name" value="CheY-like_superfamily"/>
</dbReference>
<protein>
    <recommendedName>
        <fullName evidence="8">Histidine kinase</fullName>
    </recommendedName>
</protein>
<sequence>MSGKLVLDAAVSHLNDALKQEGDDIHVSREVLSTILVALTQSVKTENTLTQIKKDFCFLRCDLERYREADNLVAEGLCEARKSITAISRNKFSDAQPLVQSRKVPAHVQHGSQTSTAGIPDECIQARSYEELYPLSNGNDDTIEASYILDSELDEVTQNLDVFAPFHNQTMAKDTHIQQENIEHIKGPVINPRTKVHLVSESKGTASSDGFYKPIAIRASDELTRLKESIDFIVPMLQQIFGLCTSARKAAESAYHSRSELLATMSHEIRTPIHGIIGMAHIGLEAEGLPFTAREPLNMVYSLGKNLLTTINNILDLSRIEASRMAVENVPFDLGLTVLNTLKPFAAEASKKKTDITYKVGSYVPQHAIGDPSRLCQVLFNLVGNAVKFTKHGEIELSIRAILQQTCAQNECIVEFSIADTGIGIKENQLDLIFGEFQQGDNSVVNQFGGTGLGLAICKRLVNLMGGHIWVKSAVGKGSIFSFTWPLKLDGLPTSESKWMRPSEDLTVYYIAASRPENNTLCQILTELGIHLHVFDEHDMKNQNYLPDVLIVETSETAYAVRACDDFGSTPLILFNPIPSDSFKISIRSVFDLGIVSYITSPCSALDVQCSLFSALQDCPRPSNAKQTTPLSILIADDNDICQQVAVKALEKCTSDITVVTNGLEAFQEYQRRRFDVIVMDIQMPVMDGRAAASKIRAYERVHNSKHTPIIGVSADAMAVDDPLEAGMDEYVSKPLKPNQLLDVIFSCHLRGARTQAAGDNVDRDSAFEI</sequence>
<dbReference type="PANTHER" id="PTHR45339:SF1">
    <property type="entry name" value="HYBRID SIGNAL TRANSDUCTION HISTIDINE KINASE J"/>
    <property type="match status" value="1"/>
</dbReference>
<evidence type="ECO:0000313" key="6">
    <source>
        <dbReference type="EMBL" id="KAF5864373.1"/>
    </source>
</evidence>
<dbReference type="GO" id="GO:0071474">
    <property type="term" value="P:cellular hyperosmotic response"/>
    <property type="evidence" value="ECO:0007669"/>
    <property type="project" value="TreeGrafter"/>
</dbReference>
<dbReference type="InterPro" id="IPR003661">
    <property type="entry name" value="HisK_dim/P_dom"/>
</dbReference>
<gene>
    <name evidence="6" type="ORF">ETB97_007935</name>
</gene>